<organism evidence="1 2">
    <name type="scientific">Deinococcus arboris</name>
    <dbReference type="NCBI Taxonomy" id="2682977"/>
    <lineage>
        <taxon>Bacteria</taxon>
        <taxon>Thermotogati</taxon>
        <taxon>Deinococcota</taxon>
        <taxon>Deinococci</taxon>
        <taxon>Deinococcales</taxon>
        <taxon>Deinococcaceae</taxon>
        <taxon>Deinococcus</taxon>
    </lineage>
</organism>
<reference evidence="1 2" key="1">
    <citation type="submission" date="2019-12" db="EMBL/GenBank/DDBJ databases">
        <title>Deinococcus sp. HMF7620 Genome sequencing and assembly.</title>
        <authorList>
            <person name="Kang H."/>
            <person name="Kim H."/>
            <person name="Joh K."/>
        </authorList>
    </citation>
    <scope>NUCLEOTIDE SEQUENCE [LARGE SCALE GENOMIC DNA]</scope>
    <source>
        <strain evidence="1 2">HMF7620</strain>
    </source>
</reference>
<proteinExistence type="predicted"/>
<keyword evidence="2" id="KW-1185">Reference proteome</keyword>
<evidence type="ECO:0000313" key="2">
    <source>
        <dbReference type="Proteomes" id="UP000483286"/>
    </source>
</evidence>
<evidence type="ECO:0000313" key="1">
    <source>
        <dbReference type="EMBL" id="MVN88784.1"/>
    </source>
</evidence>
<accession>A0A7C9MTA3</accession>
<dbReference type="Proteomes" id="UP000483286">
    <property type="component" value="Unassembled WGS sequence"/>
</dbReference>
<sequence>MIRRDDETAGHHYVCPCGCQRLYYAPHAVVSGSVETGDLTLTPSLWHNAVGCCGWHGWLRDGVFVSV</sequence>
<protein>
    <submittedName>
        <fullName evidence="1">Uncharacterized protein</fullName>
    </submittedName>
</protein>
<dbReference type="AlphaFoldDB" id="A0A7C9MTA3"/>
<dbReference type="Pfam" id="PF20137">
    <property type="entry name" value="BubE"/>
    <property type="match status" value="1"/>
</dbReference>
<dbReference type="RefSeq" id="WP_157460909.1">
    <property type="nucleotide sequence ID" value="NZ_WQLB01000034.1"/>
</dbReference>
<gene>
    <name evidence="1" type="ORF">GO986_18760</name>
</gene>
<dbReference type="EMBL" id="WQLB01000034">
    <property type="protein sequence ID" value="MVN88784.1"/>
    <property type="molecule type" value="Genomic_DNA"/>
</dbReference>
<comment type="caution">
    <text evidence="1">The sequence shown here is derived from an EMBL/GenBank/DDBJ whole genome shotgun (WGS) entry which is preliminary data.</text>
</comment>
<dbReference type="InterPro" id="IPR045384">
    <property type="entry name" value="DUF6527"/>
</dbReference>
<name>A0A7C9MTA3_9DEIO</name>